<dbReference type="RefSeq" id="WP_161104232.1">
    <property type="nucleotide sequence ID" value="NZ_JBHLYI010000004.1"/>
</dbReference>
<dbReference type="InterPro" id="IPR008949">
    <property type="entry name" value="Isoprenoid_synthase_dom_sf"/>
</dbReference>
<evidence type="ECO:0000256" key="2">
    <source>
        <dbReference type="RuleBase" id="RU366034"/>
    </source>
</evidence>
<dbReference type="AlphaFoldDB" id="A0A6I4W8Q4"/>
<dbReference type="SFLD" id="SFLDS00005">
    <property type="entry name" value="Isoprenoid_Synthase_Type_I"/>
    <property type="match status" value="2"/>
</dbReference>
<dbReference type="InterPro" id="IPR034686">
    <property type="entry name" value="Terpene_cyclase-like_2"/>
</dbReference>
<gene>
    <name evidence="3" type="ORF">GQ466_18630</name>
</gene>
<dbReference type="EMBL" id="WUTW01000003">
    <property type="protein sequence ID" value="MXQ66038.1"/>
    <property type="molecule type" value="Genomic_DNA"/>
</dbReference>
<dbReference type="SFLD" id="SFLDG01020">
    <property type="entry name" value="Terpene_Cyclase_Like_2"/>
    <property type="match status" value="2"/>
</dbReference>
<evidence type="ECO:0000313" key="4">
    <source>
        <dbReference type="Proteomes" id="UP000431901"/>
    </source>
</evidence>
<dbReference type="GO" id="GO:0046872">
    <property type="term" value="F:metal ion binding"/>
    <property type="evidence" value="ECO:0007669"/>
    <property type="project" value="UniProtKB-KW"/>
</dbReference>
<evidence type="ECO:0000313" key="3">
    <source>
        <dbReference type="EMBL" id="MXQ66038.1"/>
    </source>
</evidence>
<dbReference type="SUPFAM" id="SSF48576">
    <property type="entry name" value="Terpenoid synthases"/>
    <property type="match status" value="2"/>
</dbReference>
<comment type="cofactor">
    <cofactor evidence="2">
        <name>Mg(2+)</name>
        <dbReference type="ChEBI" id="CHEBI:18420"/>
    </cofactor>
</comment>
<proteinExistence type="inferred from homology"/>
<sequence length="731" mass="81971">MQPYELPDFYVPYPSRINPNLEETRAHSTPWARQMGMLDDTRDPGTPEIWDEAALDAMDYPLLCAYTHPDCDATELNLITDWYVWVFYFDDHFLEVFKKPRDLPGARVYLERLAAFMRPGCTLEPENACERGLADLWARTVPSMSDAWRERFTASTDALLLDCLWELANIDEGRIPNPIEYVHMRRKVGGAPWSADLVEHAVGAEIPERVVGTRPLRVLKDTFADGVHLRNDIFSYQRETEEEGEINNCVLVFQHFLGVDPQRAADTVNDLLTSRLKQFENTALTELPLLYAEYGLDPAEQARVAAYVKGLEDWQVGGHDWHMRSSRYMNRAEPTGLALHAARLPAAVKAAGTGYGHVPRQRVGPTPLPDFTMPYPARPNANLERARAACVDWCGAVGMYEPTSRTPKPVWTAEQVAGFDFALCAASIDPEAGPETLDLAAQWLAWGTYGDDYFPAVFFRDRDMIGAKAFAARIPEFVPLDLGPVPVPENPFEAGLADLWPRTAEPMSPRARARFRAAVISMVDAWPWELANQIQGRVPDPIDYLEMRRRTFGSDLTIALGRIEHENAVPDEVFDSRPIRELEAAAMDYGCLTNDVFSYQKEIEFEGEYNNGVLAVQNFLNCERDTAVAIVNDLMTGRLRQFEHIAATDVPKFELDDAGRAALEAYIDGLRDWMAAVLNWHRKTRRYGEEELLGISPLNAPTGLGTSAARLAAIMRHTRALAVSAGTPGPP</sequence>
<dbReference type="Pfam" id="PF19086">
    <property type="entry name" value="Terpene_syn_C_2"/>
    <property type="match status" value="2"/>
</dbReference>
<comment type="caution">
    <text evidence="3">The sequence shown here is derived from an EMBL/GenBank/DDBJ whole genome shotgun (WGS) entry which is preliminary data.</text>
</comment>
<name>A0A6I4W8Q4_9ACTN</name>
<evidence type="ECO:0000256" key="1">
    <source>
        <dbReference type="ARBA" id="ARBA00023239"/>
    </source>
</evidence>
<dbReference type="EC" id="4.2.3.-" evidence="2"/>
<comment type="similarity">
    <text evidence="2">Belongs to the terpene synthase family.</text>
</comment>
<dbReference type="PANTHER" id="PTHR35201">
    <property type="entry name" value="TERPENE SYNTHASE"/>
    <property type="match status" value="1"/>
</dbReference>
<accession>A0A6I4W8Q4</accession>
<dbReference type="PANTHER" id="PTHR35201:SF4">
    <property type="entry name" value="BETA-PINACENE SYNTHASE-RELATED"/>
    <property type="match status" value="1"/>
</dbReference>
<dbReference type="OrthoDB" id="2989600at2"/>
<dbReference type="Gene3D" id="1.10.600.10">
    <property type="entry name" value="Farnesyl Diphosphate Synthase"/>
    <property type="match status" value="2"/>
</dbReference>
<keyword evidence="2" id="KW-0460">Magnesium</keyword>
<dbReference type="Proteomes" id="UP000431901">
    <property type="component" value="Unassembled WGS sequence"/>
</dbReference>
<keyword evidence="1 2" id="KW-0456">Lyase</keyword>
<keyword evidence="2" id="KW-0479">Metal-binding</keyword>
<organism evidence="3 4">
    <name type="scientific">Actinomadura rayongensis</name>
    <dbReference type="NCBI Taxonomy" id="1429076"/>
    <lineage>
        <taxon>Bacteria</taxon>
        <taxon>Bacillati</taxon>
        <taxon>Actinomycetota</taxon>
        <taxon>Actinomycetes</taxon>
        <taxon>Streptosporangiales</taxon>
        <taxon>Thermomonosporaceae</taxon>
        <taxon>Actinomadura</taxon>
    </lineage>
</organism>
<keyword evidence="4" id="KW-1185">Reference proteome</keyword>
<dbReference type="GO" id="GO:0010333">
    <property type="term" value="F:terpene synthase activity"/>
    <property type="evidence" value="ECO:0007669"/>
    <property type="project" value="InterPro"/>
</dbReference>
<reference evidence="3 4" key="1">
    <citation type="submission" date="2019-12" db="EMBL/GenBank/DDBJ databases">
        <title>Nocardia macrotermitis sp. nov. and Nocardia aurantia sp. nov., isolated from the gut of the fungus growing-termite Macrotermes natalensis.</title>
        <authorList>
            <person name="Christine B."/>
            <person name="Rene B."/>
        </authorList>
    </citation>
    <scope>NUCLEOTIDE SEQUENCE [LARGE SCALE GENOMIC DNA]</scope>
    <source>
        <strain evidence="3 4">DSM 102126</strain>
    </source>
</reference>
<protein>
    <recommendedName>
        <fullName evidence="2">Terpene synthase</fullName>
        <ecNumber evidence="2">4.2.3.-</ecNumber>
    </recommendedName>
</protein>